<dbReference type="GO" id="GO:0005829">
    <property type="term" value="C:cytosol"/>
    <property type="evidence" value="ECO:0007669"/>
    <property type="project" value="TreeGrafter"/>
</dbReference>
<evidence type="ECO:0000256" key="1">
    <source>
        <dbReference type="ARBA" id="ARBA00005952"/>
    </source>
</evidence>
<comment type="caution">
    <text evidence="8">The sequence shown here is derived from an EMBL/GenBank/DDBJ whole genome shotgun (WGS) entry which is preliminary data.</text>
</comment>
<dbReference type="GO" id="GO:0003723">
    <property type="term" value="F:RNA binding"/>
    <property type="evidence" value="ECO:0007669"/>
    <property type="project" value="UniProtKB-UniRule"/>
</dbReference>
<comment type="function">
    <text evidence="6">Involved in transcription antitermination. Required for transcription of ribosomal RNA (rRNA) genes. Binds specifically to the boxA antiterminator sequence of the ribosomal RNA (rrn) operons.</text>
</comment>
<evidence type="ECO:0000313" key="8">
    <source>
        <dbReference type="EMBL" id="MBB6444872.1"/>
    </source>
</evidence>
<dbReference type="InterPro" id="IPR011605">
    <property type="entry name" value="NusB_fam"/>
</dbReference>
<keyword evidence="4 6" id="KW-0805">Transcription regulation</keyword>
<dbReference type="GO" id="GO:0031564">
    <property type="term" value="P:transcription antitermination"/>
    <property type="evidence" value="ECO:0007669"/>
    <property type="project" value="UniProtKB-KW"/>
</dbReference>
<evidence type="ECO:0000256" key="2">
    <source>
        <dbReference type="ARBA" id="ARBA00022814"/>
    </source>
</evidence>
<dbReference type="InterPro" id="IPR035926">
    <property type="entry name" value="NusB-like_sf"/>
</dbReference>
<keyword evidence="3 6" id="KW-0694">RNA-binding</keyword>
<evidence type="ECO:0000256" key="6">
    <source>
        <dbReference type="HAMAP-Rule" id="MF_00073"/>
    </source>
</evidence>
<evidence type="ECO:0000256" key="5">
    <source>
        <dbReference type="ARBA" id="ARBA00023163"/>
    </source>
</evidence>
<dbReference type="SUPFAM" id="SSF48013">
    <property type="entry name" value="NusB-like"/>
    <property type="match status" value="1"/>
</dbReference>
<keyword evidence="2 6" id="KW-0889">Transcription antitermination</keyword>
<protein>
    <recommendedName>
        <fullName evidence="6">Transcription antitermination protein NusB</fullName>
    </recommendedName>
    <alternativeName>
        <fullName evidence="6">Antitermination factor NusB</fullName>
    </alternativeName>
</protein>
<evidence type="ECO:0000313" key="9">
    <source>
        <dbReference type="Proteomes" id="UP000531594"/>
    </source>
</evidence>
<proteinExistence type="inferred from homology"/>
<name>A0A7X0HS58_9BACI</name>
<dbReference type="Gene3D" id="1.10.940.10">
    <property type="entry name" value="NusB-like"/>
    <property type="match status" value="1"/>
</dbReference>
<dbReference type="EMBL" id="JACHGK010000003">
    <property type="protein sequence ID" value="MBB6444872.1"/>
    <property type="molecule type" value="Genomic_DNA"/>
</dbReference>
<evidence type="ECO:0000256" key="4">
    <source>
        <dbReference type="ARBA" id="ARBA00023015"/>
    </source>
</evidence>
<dbReference type="NCBIfam" id="TIGR01951">
    <property type="entry name" value="nusB"/>
    <property type="match status" value="1"/>
</dbReference>
<dbReference type="PANTHER" id="PTHR11078">
    <property type="entry name" value="N UTILIZATION SUBSTANCE PROTEIN B-RELATED"/>
    <property type="match status" value="1"/>
</dbReference>
<sequence length="132" mass="14990">MMKRRTAREKALQAIFQIDVSEAEANAALEHVLEGQKSDSYLERLVTGTAQHMEDIDANIKKHLENWTIERLANVDRNLLRLSVYELIYCQDEVPANVVIDEAIEIAKIYGDDQSSKFINGVLSKVKDSLTK</sequence>
<evidence type="ECO:0000259" key="7">
    <source>
        <dbReference type="Pfam" id="PF01029"/>
    </source>
</evidence>
<keyword evidence="5 6" id="KW-0804">Transcription</keyword>
<dbReference type="PANTHER" id="PTHR11078:SF3">
    <property type="entry name" value="ANTITERMINATION NUSB DOMAIN-CONTAINING PROTEIN"/>
    <property type="match status" value="1"/>
</dbReference>
<gene>
    <name evidence="6" type="primary">nusB</name>
    <name evidence="8" type="ORF">HNR53_001481</name>
</gene>
<comment type="similarity">
    <text evidence="1 6">Belongs to the NusB family.</text>
</comment>
<reference evidence="8 9" key="1">
    <citation type="submission" date="2020-08" db="EMBL/GenBank/DDBJ databases">
        <title>Genomic Encyclopedia of Type Strains, Phase IV (KMG-IV): sequencing the most valuable type-strain genomes for metagenomic binning, comparative biology and taxonomic classification.</title>
        <authorList>
            <person name="Goeker M."/>
        </authorList>
    </citation>
    <scope>NUCLEOTIDE SEQUENCE [LARGE SCALE GENOMIC DNA]</scope>
    <source>
        <strain evidence="8 9">DSM 5391</strain>
    </source>
</reference>
<organism evidence="8 9">
    <name type="scientific">Bacillus benzoevorans</name>
    <dbReference type="NCBI Taxonomy" id="1456"/>
    <lineage>
        <taxon>Bacteria</taxon>
        <taxon>Bacillati</taxon>
        <taxon>Bacillota</taxon>
        <taxon>Bacilli</taxon>
        <taxon>Bacillales</taxon>
        <taxon>Bacillaceae</taxon>
        <taxon>Bacillus</taxon>
    </lineage>
</organism>
<dbReference type="InterPro" id="IPR006027">
    <property type="entry name" value="NusB_RsmB_TIM44"/>
</dbReference>
<accession>A0A7X0HS58</accession>
<keyword evidence="9" id="KW-1185">Reference proteome</keyword>
<dbReference type="Pfam" id="PF01029">
    <property type="entry name" value="NusB"/>
    <property type="match status" value="1"/>
</dbReference>
<feature type="domain" description="NusB/RsmB/TIM44" evidence="7">
    <location>
        <begin position="6"/>
        <end position="127"/>
    </location>
</feature>
<evidence type="ECO:0000256" key="3">
    <source>
        <dbReference type="ARBA" id="ARBA00022884"/>
    </source>
</evidence>
<dbReference type="Proteomes" id="UP000531594">
    <property type="component" value="Unassembled WGS sequence"/>
</dbReference>
<dbReference type="CDD" id="cd00619">
    <property type="entry name" value="Terminator_NusB"/>
    <property type="match status" value="1"/>
</dbReference>
<dbReference type="GO" id="GO:0006353">
    <property type="term" value="P:DNA-templated transcription termination"/>
    <property type="evidence" value="ECO:0007669"/>
    <property type="project" value="UniProtKB-UniRule"/>
</dbReference>
<dbReference type="AlphaFoldDB" id="A0A7X0HS58"/>
<dbReference type="HAMAP" id="MF_00073">
    <property type="entry name" value="NusB"/>
    <property type="match status" value="1"/>
</dbReference>